<keyword evidence="2" id="KW-1185">Reference proteome</keyword>
<evidence type="ECO:0000313" key="2">
    <source>
        <dbReference type="Proteomes" id="UP001059596"/>
    </source>
</evidence>
<gene>
    <name evidence="1" type="ORF">M5D96_005948</name>
</gene>
<organism evidence="1 2">
    <name type="scientific">Drosophila gunungcola</name>
    <name type="common">fruit fly</name>
    <dbReference type="NCBI Taxonomy" id="103775"/>
    <lineage>
        <taxon>Eukaryota</taxon>
        <taxon>Metazoa</taxon>
        <taxon>Ecdysozoa</taxon>
        <taxon>Arthropoda</taxon>
        <taxon>Hexapoda</taxon>
        <taxon>Insecta</taxon>
        <taxon>Pterygota</taxon>
        <taxon>Neoptera</taxon>
        <taxon>Endopterygota</taxon>
        <taxon>Diptera</taxon>
        <taxon>Brachycera</taxon>
        <taxon>Muscomorpha</taxon>
        <taxon>Ephydroidea</taxon>
        <taxon>Drosophilidae</taxon>
        <taxon>Drosophila</taxon>
        <taxon>Sophophora</taxon>
    </lineage>
</organism>
<protein>
    <submittedName>
        <fullName evidence="1">Uncharacterized protein</fullName>
    </submittedName>
</protein>
<reference evidence="1" key="1">
    <citation type="journal article" date="2023" name="Genome Biol. Evol.">
        <title>Long-read-based Genome Assembly of Drosophila gunungcola Reveals Fewer Chemosensory Genes in Flower-breeding Species.</title>
        <authorList>
            <person name="Negi A."/>
            <person name="Liao B.Y."/>
            <person name="Yeh S.D."/>
        </authorList>
    </citation>
    <scope>NUCLEOTIDE SEQUENCE</scope>
    <source>
        <strain evidence="1">Sukarami</strain>
    </source>
</reference>
<proteinExistence type="predicted"/>
<dbReference type="Proteomes" id="UP001059596">
    <property type="component" value="Unassembled WGS sequence"/>
</dbReference>
<name>A0A9P9YRQ6_9MUSC</name>
<evidence type="ECO:0000313" key="1">
    <source>
        <dbReference type="EMBL" id="KAI8041683.1"/>
    </source>
</evidence>
<sequence length="58" mass="6709">CRPKNVWSKFADRWEALRQPPIIQQPANEKRCKRNVNIIFKTSLGLRSSPSQSVVKNS</sequence>
<accession>A0A9P9YRQ6</accession>
<dbReference type="AlphaFoldDB" id="A0A9P9YRQ6"/>
<feature type="non-terminal residue" evidence="1">
    <location>
        <position position="58"/>
    </location>
</feature>
<dbReference type="EMBL" id="JAMKOV010000003">
    <property type="protein sequence ID" value="KAI8041683.1"/>
    <property type="molecule type" value="Genomic_DNA"/>
</dbReference>
<comment type="caution">
    <text evidence="1">The sequence shown here is derived from an EMBL/GenBank/DDBJ whole genome shotgun (WGS) entry which is preliminary data.</text>
</comment>